<dbReference type="RefSeq" id="WP_051559343.1">
    <property type="nucleotide sequence ID" value="NZ_CP013195.1"/>
</dbReference>
<gene>
    <name evidence="8" type="primary">tilS</name>
    <name evidence="10" type="ORF">AS203_04020</name>
</gene>
<dbReference type="CDD" id="cd01992">
    <property type="entry name" value="TilS_N"/>
    <property type="match status" value="1"/>
</dbReference>
<dbReference type="SMART" id="SM00977">
    <property type="entry name" value="TilS_C"/>
    <property type="match status" value="1"/>
</dbReference>
<keyword evidence="11" id="KW-1185">Reference proteome</keyword>
<evidence type="ECO:0000256" key="1">
    <source>
        <dbReference type="ARBA" id="ARBA00004496"/>
    </source>
</evidence>
<dbReference type="AlphaFoldDB" id="A0A0S2KJS7"/>
<dbReference type="OrthoDB" id="9807403at2"/>
<name>A0A0S2KJS7_9BACT</name>
<evidence type="ECO:0000256" key="5">
    <source>
        <dbReference type="ARBA" id="ARBA00022741"/>
    </source>
</evidence>
<evidence type="ECO:0000256" key="6">
    <source>
        <dbReference type="ARBA" id="ARBA00022840"/>
    </source>
</evidence>
<dbReference type="InterPro" id="IPR012796">
    <property type="entry name" value="Lysidine-tRNA-synth_C"/>
</dbReference>
<dbReference type="EMBL" id="CP013195">
    <property type="protein sequence ID" value="ALO48350.1"/>
    <property type="molecule type" value="Genomic_DNA"/>
</dbReference>
<evidence type="ECO:0000313" key="10">
    <source>
        <dbReference type="EMBL" id="ALO48350.1"/>
    </source>
</evidence>
<sequence length="430" mass="48539">MNRESFKYLVALSGGADSVALLCGLHSLGYRVEAVHCNFHLRGEESDRDERFCQALCKKLNVPFHIALFDTLTYAQLHKISIEMAARELRYRYFEQLRQDIGAAAVCVAHHRDDNAETVLLNLIRGTGISGLAGIAPRRDHIIRPLLNVSRTEIRAYLAAIRQDFVTDSTNLVDNAVRNKIRLNIIPLLAEINPSVSESIAKTAERMREAEKIIDHSLTEVAQHICEPRERGFAVSIAKLQNTVSPEYTLYHLLNNHGFRPAQIEQIANNLDAETGKEWHSETHAALIDRGFLLLEPIAPAPARPMTIPEDGTYCYADEIRFRCSSMAISTDFRPSRSPDEVTLDASHIRFPLIIRRVKPGDRLIPFGMRGSKLVSDFLTDSKLSLFEKRRQLVITDSSDQILWLVRLRPAEPYRVTSATKNVLIIKILG</sequence>
<dbReference type="PANTHER" id="PTHR43033:SF1">
    <property type="entry name" value="TRNA(ILE)-LYSIDINE SYNTHASE-RELATED"/>
    <property type="match status" value="1"/>
</dbReference>
<reference evidence="11" key="1">
    <citation type="submission" date="2015-11" db="EMBL/GenBank/DDBJ databases">
        <authorList>
            <person name="Holder M.E."/>
            <person name="Ajami N.J."/>
            <person name="Petrosino J.F."/>
        </authorList>
    </citation>
    <scope>NUCLEOTIDE SEQUENCE [LARGE SCALE GENOMIC DNA]</scope>
    <source>
        <strain evidence="11">F0113</strain>
    </source>
</reference>
<comment type="subcellular location">
    <subcellularLocation>
        <location evidence="1 8">Cytoplasm</location>
    </subcellularLocation>
</comment>
<dbReference type="HAMAP" id="MF_01161">
    <property type="entry name" value="tRNA_Ile_lys_synt"/>
    <property type="match status" value="1"/>
</dbReference>
<comment type="similarity">
    <text evidence="8">Belongs to the tRNA(Ile)-lysidine synthase family.</text>
</comment>
<dbReference type="STRING" id="76123.AS203_04020"/>
<evidence type="ECO:0000256" key="3">
    <source>
        <dbReference type="ARBA" id="ARBA00022598"/>
    </source>
</evidence>
<keyword evidence="4 8" id="KW-0819">tRNA processing</keyword>
<dbReference type="KEGG" id="peo:AS203_04020"/>
<feature type="binding site" evidence="8">
    <location>
        <begin position="13"/>
        <end position="18"/>
    </location>
    <ligand>
        <name>ATP</name>
        <dbReference type="ChEBI" id="CHEBI:30616"/>
    </ligand>
</feature>
<keyword evidence="3 8" id="KW-0436">Ligase</keyword>
<dbReference type="InterPro" id="IPR012795">
    <property type="entry name" value="tRNA_Ile_lys_synt_N"/>
</dbReference>
<accession>A0A0S2KJS7</accession>
<evidence type="ECO:0000256" key="4">
    <source>
        <dbReference type="ARBA" id="ARBA00022694"/>
    </source>
</evidence>
<dbReference type="GO" id="GO:0005737">
    <property type="term" value="C:cytoplasm"/>
    <property type="evidence" value="ECO:0007669"/>
    <property type="project" value="UniProtKB-SubCell"/>
</dbReference>
<dbReference type="InterPro" id="IPR011063">
    <property type="entry name" value="TilS/TtcA_N"/>
</dbReference>
<proteinExistence type="inferred from homology"/>
<evidence type="ECO:0000256" key="7">
    <source>
        <dbReference type="ARBA" id="ARBA00048539"/>
    </source>
</evidence>
<evidence type="ECO:0000256" key="8">
    <source>
        <dbReference type="HAMAP-Rule" id="MF_01161"/>
    </source>
</evidence>
<dbReference type="NCBIfam" id="TIGR02433">
    <property type="entry name" value="lysidine_TilS_C"/>
    <property type="match status" value="1"/>
</dbReference>
<keyword evidence="5 8" id="KW-0547">Nucleotide-binding</keyword>
<dbReference type="GO" id="GO:0006400">
    <property type="term" value="P:tRNA modification"/>
    <property type="evidence" value="ECO:0007669"/>
    <property type="project" value="UniProtKB-UniRule"/>
</dbReference>
<dbReference type="Gene3D" id="3.40.50.620">
    <property type="entry name" value="HUPs"/>
    <property type="match status" value="1"/>
</dbReference>
<dbReference type="NCBIfam" id="TIGR02432">
    <property type="entry name" value="lysidine_TilS_N"/>
    <property type="match status" value="1"/>
</dbReference>
<comment type="domain">
    <text evidence="8">The N-terminal region contains the highly conserved SGGXDS motif, predicted to be a P-loop motif involved in ATP binding.</text>
</comment>
<evidence type="ECO:0000256" key="2">
    <source>
        <dbReference type="ARBA" id="ARBA00022490"/>
    </source>
</evidence>
<dbReference type="Proteomes" id="UP000056252">
    <property type="component" value="Chromosome"/>
</dbReference>
<comment type="catalytic activity">
    <reaction evidence="7 8">
        <text>cytidine(34) in tRNA(Ile2) + L-lysine + ATP = lysidine(34) in tRNA(Ile2) + AMP + diphosphate + H(+)</text>
        <dbReference type="Rhea" id="RHEA:43744"/>
        <dbReference type="Rhea" id="RHEA-COMP:10625"/>
        <dbReference type="Rhea" id="RHEA-COMP:10670"/>
        <dbReference type="ChEBI" id="CHEBI:15378"/>
        <dbReference type="ChEBI" id="CHEBI:30616"/>
        <dbReference type="ChEBI" id="CHEBI:32551"/>
        <dbReference type="ChEBI" id="CHEBI:33019"/>
        <dbReference type="ChEBI" id="CHEBI:82748"/>
        <dbReference type="ChEBI" id="CHEBI:83665"/>
        <dbReference type="ChEBI" id="CHEBI:456215"/>
        <dbReference type="EC" id="6.3.4.19"/>
    </reaction>
</comment>
<feature type="domain" description="Lysidine-tRNA(Ile) synthetase C-terminal" evidence="9">
    <location>
        <begin position="353"/>
        <end position="426"/>
    </location>
</feature>
<dbReference type="SUPFAM" id="SSF52402">
    <property type="entry name" value="Adenine nucleotide alpha hydrolases-like"/>
    <property type="match status" value="1"/>
</dbReference>
<dbReference type="PANTHER" id="PTHR43033">
    <property type="entry name" value="TRNA(ILE)-LYSIDINE SYNTHASE-RELATED"/>
    <property type="match status" value="1"/>
</dbReference>
<dbReference type="Pfam" id="PF01171">
    <property type="entry name" value="ATP_bind_3"/>
    <property type="match status" value="1"/>
</dbReference>
<dbReference type="SUPFAM" id="SSF56037">
    <property type="entry name" value="PheT/TilS domain"/>
    <property type="match status" value="1"/>
</dbReference>
<dbReference type="InterPro" id="IPR012094">
    <property type="entry name" value="tRNA_Ile_lys_synt"/>
</dbReference>
<dbReference type="InterPro" id="IPR014729">
    <property type="entry name" value="Rossmann-like_a/b/a_fold"/>
</dbReference>
<evidence type="ECO:0000313" key="11">
    <source>
        <dbReference type="Proteomes" id="UP000056252"/>
    </source>
</evidence>
<evidence type="ECO:0000259" key="9">
    <source>
        <dbReference type="SMART" id="SM00977"/>
    </source>
</evidence>
<keyword evidence="6 8" id="KW-0067">ATP-binding</keyword>
<keyword evidence="2 8" id="KW-0963">Cytoplasm</keyword>
<dbReference type="EC" id="6.3.4.19" evidence="8"/>
<dbReference type="GO" id="GO:0032267">
    <property type="term" value="F:tRNA(Ile)-lysidine synthase activity"/>
    <property type="evidence" value="ECO:0007669"/>
    <property type="project" value="UniProtKB-EC"/>
</dbReference>
<dbReference type="GO" id="GO:0005524">
    <property type="term" value="F:ATP binding"/>
    <property type="evidence" value="ECO:0007669"/>
    <property type="project" value="UniProtKB-UniRule"/>
</dbReference>
<comment type="function">
    <text evidence="8">Ligates lysine onto the cytidine present at position 34 of the AUA codon-specific tRNA(Ile) that contains the anticodon CAU, in an ATP-dependent manner. Cytidine is converted to lysidine, thus changing the amino acid specificity of the tRNA from methionine to isoleucine.</text>
</comment>
<organism evidence="10 11">
    <name type="scientific">Hoylesella enoeca</name>
    <dbReference type="NCBI Taxonomy" id="76123"/>
    <lineage>
        <taxon>Bacteria</taxon>
        <taxon>Pseudomonadati</taxon>
        <taxon>Bacteroidota</taxon>
        <taxon>Bacteroidia</taxon>
        <taxon>Bacteroidales</taxon>
        <taxon>Prevotellaceae</taxon>
        <taxon>Hoylesella</taxon>
    </lineage>
</organism>
<dbReference type="eggNOG" id="COG0037">
    <property type="taxonomic scope" value="Bacteria"/>
</dbReference>
<protein>
    <recommendedName>
        <fullName evidence="8">tRNA(Ile)-lysidine synthase</fullName>
        <ecNumber evidence="8">6.3.4.19</ecNumber>
    </recommendedName>
    <alternativeName>
        <fullName evidence="8">tRNA(Ile)-2-lysyl-cytidine synthase</fullName>
    </alternativeName>
    <alternativeName>
        <fullName evidence="8">tRNA(Ile)-lysidine synthetase</fullName>
    </alternativeName>
</protein>